<keyword evidence="3" id="KW-1185">Reference proteome</keyword>
<gene>
    <name evidence="2" type="ORF">ESB00_06270</name>
</gene>
<dbReference type="InterPro" id="IPR009875">
    <property type="entry name" value="PilZ_domain"/>
</dbReference>
<proteinExistence type="predicted"/>
<protein>
    <submittedName>
        <fullName evidence="2">PilZ domain-containing protein</fullName>
    </submittedName>
</protein>
<feature type="domain" description="PilZ" evidence="1">
    <location>
        <begin position="22"/>
        <end position="106"/>
    </location>
</feature>
<organism evidence="2 3">
    <name type="scientific">Oleiharenicola lentus</name>
    <dbReference type="NCBI Taxonomy" id="2508720"/>
    <lineage>
        <taxon>Bacteria</taxon>
        <taxon>Pseudomonadati</taxon>
        <taxon>Verrucomicrobiota</taxon>
        <taxon>Opitutia</taxon>
        <taxon>Opitutales</taxon>
        <taxon>Opitutaceae</taxon>
        <taxon>Oleiharenicola</taxon>
    </lineage>
</organism>
<evidence type="ECO:0000313" key="2">
    <source>
        <dbReference type="EMBL" id="RXK55497.1"/>
    </source>
</evidence>
<dbReference type="GO" id="GO:0035438">
    <property type="term" value="F:cyclic-di-GMP binding"/>
    <property type="evidence" value="ECO:0007669"/>
    <property type="project" value="InterPro"/>
</dbReference>
<dbReference type="Proteomes" id="UP000290218">
    <property type="component" value="Unassembled WGS sequence"/>
</dbReference>
<accession>A0A4Q1C926</accession>
<dbReference type="AlphaFoldDB" id="A0A4Q1C926"/>
<dbReference type="Pfam" id="PF07238">
    <property type="entry name" value="PilZ"/>
    <property type="match status" value="1"/>
</dbReference>
<dbReference type="SUPFAM" id="SSF141371">
    <property type="entry name" value="PilZ domain-like"/>
    <property type="match status" value="1"/>
</dbReference>
<sequence length="250" mass="28110">MSRVLLFSRILGFEENHIREIERRREQRYVPGKVFPLQATIDVDGEPRSAKIMDLSPGGAGLRVAGPAYTRGSLAKLHLMIDDSWVEFACTIAHVRILPSGCRLGLTAGFASFDEKKAYLQLLQPIAIGSVFRVTPPEEVRQLDPGMHKLVFTGRPGTELNVWRQTDDAGPFHSLHWQMDDYIVQATVGAEMQVYSRKYMIAPTRAKASGPAYRKLPADVQAEISRLFRWTMLNLPKDVPADVRTFVQGF</sequence>
<evidence type="ECO:0000259" key="1">
    <source>
        <dbReference type="Pfam" id="PF07238"/>
    </source>
</evidence>
<reference evidence="2 3" key="1">
    <citation type="submission" date="2019-01" db="EMBL/GenBank/DDBJ databases">
        <title>Lacunisphaera sp. strain TWA-58.</title>
        <authorList>
            <person name="Chen W.-M."/>
        </authorList>
    </citation>
    <scope>NUCLEOTIDE SEQUENCE [LARGE SCALE GENOMIC DNA]</scope>
    <source>
        <strain evidence="2 3">TWA-58</strain>
    </source>
</reference>
<comment type="caution">
    <text evidence="2">The sequence shown here is derived from an EMBL/GenBank/DDBJ whole genome shotgun (WGS) entry which is preliminary data.</text>
</comment>
<name>A0A4Q1C926_9BACT</name>
<evidence type="ECO:0000313" key="3">
    <source>
        <dbReference type="Proteomes" id="UP000290218"/>
    </source>
</evidence>
<dbReference type="EMBL" id="SDHX01000001">
    <property type="protein sequence ID" value="RXK55497.1"/>
    <property type="molecule type" value="Genomic_DNA"/>
</dbReference>